<keyword evidence="2" id="KW-0472">Membrane</keyword>
<feature type="compositionally biased region" description="Polar residues" evidence="1">
    <location>
        <begin position="223"/>
        <end position="232"/>
    </location>
</feature>
<evidence type="ECO:0000313" key="4">
    <source>
        <dbReference type="Proteomes" id="UP001202328"/>
    </source>
</evidence>
<dbReference type="AlphaFoldDB" id="A0AAD4S084"/>
<feature type="region of interest" description="Disordered" evidence="1">
    <location>
        <begin position="223"/>
        <end position="272"/>
    </location>
</feature>
<dbReference type="EMBL" id="JAJJMB010016019">
    <property type="protein sequence ID" value="KAI3850480.1"/>
    <property type="molecule type" value="Genomic_DNA"/>
</dbReference>
<sequence length="272" mass="30500">MLIPPAYLFTFLNFVILIIAVISAAVQLNPRPANVPIHASDESDDGNQTEENYVRVSFINRFFLNWSENPGGIKTDDSVIKKKKDGLTKGISQAELDLRTGSFIEPFNRETGEERSTENVEETPSAWTASPRISERDKGKALSVEEKWGTGKVGSLSSKMSGLISQEQECSDNFKDDNTGKLLPITFEKQREDIPTIEVNIDAMANIIFLDRDCLEEADPRIPNQQETSLPASSSGSSNQGEESQPEGQENTKIDGPKKRKWFKPFSWWQKR</sequence>
<protein>
    <submittedName>
        <fullName evidence="3">Uncharacterized protein</fullName>
    </submittedName>
</protein>
<evidence type="ECO:0000256" key="2">
    <source>
        <dbReference type="SAM" id="Phobius"/>
    </source>
</evidence>
<gene>
    <name evidence="3" type="ORF">MKW98_000290</name>
</gene>
<keyword evidence="4" id="KW-1185">Reference proteome</keyword>
<reference evidence="3" key="1">
    <citation type="submission" date="2022-04" db="EMBL/GenBank/DDBJ databases">
        <title>A functionally conserved STORR gene fusion in Papaver species that diverged 16.8 million years ago.</title>
        <authorList>
            <person name="Catania T."/>
        </authorList>
    </citation>
    <scope>NUCLEOTIDE SEQUENCE</scope>
    <source>
        <strain evidence="3">S-188037</strain>
    </source>
</reference>
<feature type="region of interest" description="Disordered" evidence="1">
    <location>
        <begin position="109"/>
        <end position="138"/>
    </location>
</feature>
<accession>A0AAD4S084</accession>
<keyword evidence="2" id="KW-1133">Transmembrane helix</keyword>
<proteinExistence type="predicted"/>
<organism evidence="3 4">
    <name type="scientific">Papaver atlanticum</name>
    <dbReference type="NCBI Taxonomy" id="357466"/>
    <lineage>
        <taxon>Eukaryota</taxon>
        <taxon>Viridiplantae</taxon>
        <taxon>Streptophyta</taxon>
        <taxon>Embryophyta</taxon>
        <taxon>Tracheophyta</taxon>
        <taxon>Spermatophyta</taxon>
        <taxon>Magnoliopsida</taxon>
        <taxon>Ranunculales</taxon>
        <taxon>Papaveraceae</taxon>
        <taxon>Papaveroideae</taxon>
        <taxon>Papaver</taxon>
    </lineage>
</organism>
<feature type="compositionally biased region" description="Basic and acidic residues" evidence="1">
    <location>
        <begin position="109"/>
        <end position="118"/>
    </location>
</feature>
<comment type="caution">
    <text evidence="3">The sequence shown here is derived from an EMBL/GenBank/DDBJ whole genome shotgun (WGS) entry which is preliminary data.</text>
</comment>
<evidence type="ECO:0000256" key="1">
    <source>
        <dbReference type="SAM" id="MobiDB-lite"/>
    </source>
</evidence>
<keyword evidence="2" id="KW-0812">Transmembrane</keyword>
<name>A0AAD4S084_9MAGN</name>
<dbReference type="Proteomes" id="UP001202328">
    <property type="component" value="Unassembled WGS sequence"/>
</dbReference>
<evidence type="ECO:0000313" key="3">
    <source>
        <dbReference type="EMBL" id="KAI3850480.1"/>
    </source>
</evidence>
<feature type="compositionally biased region" description="Low complexity" evidence="1">
    <location>
        <begin position="233"/>
        <end position="249"/>
    </location>
</feature>
<feature type="transmembrane region" description="Helical" evidence="2">
    <location>
        <begin position="6"/>
        <end position="26"/>
    </location>
</feature>